<dbReference type="EMBL" id="CP163432">
    <property type="protein sequence ID" value="XDQ11410.1"/>
    <property type="molecule type" value="Genomic_DNA"/>
</dbReference>
<keyword evidence="1" id="KW-0812">Transmembrane</keyword>
<evidence type="ECO:0000313" key="2">
    <source>
        <dbReference type="EMBL" id="XDQ11410.1"/>
    </source>
</evidence>
<organism evidence="2">
    <name type="scientific">Streptomyces sp. R11</name>
    <dbReference type="NCBI Taxonomy" id="3238625"/>
    <lineage>
        <taxon>Bacteria</taxon>
        <taxon>Bacillati</taxon>
        <taxon>Actinomycetota</taxon>
        <taxon>Actinomycetes</taxon>
        <taxon>Kitasatosporales</taxon>
        <taxon>Streptomycetaceae</taxon>
        <taxon>Streptomyces</taxon>
    </lineage>
</organism>
<protein>
    <submittedName>
        <fullName evidence="2">AI-2E family transporter</fullName>
    </submittedName>
</protein>
<feature type="transmembrane region" description="Helical" evidence="1">
    <location>
        <begin position="29"/>
        <end position="58"/>
    </location>
</feature>
<dbReference type="RefSeq" id="WP_369271658.1">
    <property type="nucleotide sequence ID" value="NZ_CP163432.1"/>
</dbReference>
<gene>
    <name evidence="2" type="ORF">AB5J55_17935</name>
</gene>
<name>A0AB39MYF1_9ACTN</name>
<reference evidence="2" key="1">
    <citation type="submission" date="2024-07" db="EMBL/GenBank/DDBJ databases">
        <authorList>
            <person name="Yu S.T."/>
        </authorList>
    </citation>
    <scope>NUCLEOTIDE SEQUENCE</scope>
    <source>
        <strain evidence="2">R11</strain>
    </source>
</reference>
<sequence>MGLLSHFSCSEALRSIDHAPVRAWRLGRVLLALIDAVLIFTGLVILGVPGAAGLLALADGGTWHGLRALGVVVAVQAMEGNFLQRFIQSRTVSLRPATVMTASEAGERDAGSAAVPHPKAQVSRPGFPSAAVAARAGVRYVTRVRRPAGTAGRVG</sequence>
<dbReference type="AlphaFoldDB" id="A0AB39MYF1"/>
<evidence type="ECO:0000256" key="1">
    <source>
        <dbReference type="SAM" id="Phobius"/>
    </source>
</evidence>
<proteinExistence type="predicted"/>
<accession>A0AB39MYF1</accession>
<keyword evidence="1" id="KW-1133">Transmembrane helix</keyword>
<keyword evidence="1" id="KW-0472">Membrane</keyword>